<dbReference type="Proteomes" id="UP000571183">
    <property type="component" value="Unassembled WGS sequence"/>
</dbReference>
<evidence type="ECO:0000256" key="7">
    <source>
        <dbReference type="ARBA" id="ARBA00022932"/>
    </source>
</evidence>
<dbReference type="Pfam" id="PF02768">
    <property type="entry name" value="DNA_pol3_beta_3"/>
    <property type="match status" value="1"/>
</dbReference>
<dbReference type="PIRSF" id="PIRSF000804">
    <property type="entry name" value="DNA_pol_III_b"/>
    <property type="match status" value="1"/>
</dbReference>
<name>A0A840DK89_9MICO</name>
<comment type="subunit">
    <text evidence="9">Forms a ring-shaped head-to-tail homodimer around DNA.</text>
</comment>
<dbReference type="PANTHER" id="PTHR30478">
    <property type="entry name" value="DNA POLYMERASE III SUBUNIT BETA"/>
    <property type="match status" value="1"/>
</dbReference>
<evidence type="ECO:0000256" key="1">
    <source>
        <dbReference type="ARBA" id="ARBA00004496"/>
    </source>
</evidence>
<keyword evidence="5 9" id="KW-0548">Nucleotidyltransferase</keyword>
<evidence type="ECO:0000259" key="11">
    <source>
        <dbReference type="Pfam" id="PF02767"/>
    </source>
</evidence>
<dbReference type="EMBL" id="JACIFD010000015">
    <property type="protein sequence ID" value="MBB4072113.1"/>
    <property type="molecule type" value="Genomic_DNA"/>
</dbReference>
<dbReference type="InterPro" id="IPR022635">
    <property type="entry name" value="DNA_polIII_beta_C"/>
</dbReference>
<evidence type="ECO:0000256" key="6">
    <source>
        <dbReference type="ARBA" id="ARBA00022705"/>
    </source>
</evidence>
<dbReference type="GO" id="GO:0006271">
    <property type="term" value="P:DNA strand elongation involved in DNA replication"/>
    <property type="evidence" value="ECO:0007669"/>
    <property type="project" value="TreeGrafter"/>
</dbReference>
<dbReference type="InterPro" id="IPR046938">
    <property type="entry name" value="DNA_clamp_sf"/>
</dbReference>
<dbReference type="InterPro" id="IPR001001">
    <property type="entry name" value="DNA_polIII_beta"/>
</dbReference>
<feature type="domain" description="DNA polymerase III beta sliding clamp central" evidence="11">
    <location>
        <begin position="127"/>
        <end position="244"/>
    </location>
</feature>
<dbReference type="RefSeq" id="WP_183305017.1">
    <property type="nucleotide sequence ID" value="NZ_JACIFD010000015.1"/>
</dbReference>
<dbReference type="Pfam" id="PF02767">
    <property type="entry name" value="DNA_pol3_beta_2"/>
    <property type="match status" value="1"/>
</dbReference>
<evidence type="ECO:0000259" key="10">
    <source>
        <dbReference type="Pfam" id="PF00712"/>
    </source>
</evidence>
<comment type="function">
    <text evidence="9">Confers DNA tethering and processivity to DNA polymerases and other proteins. Acts as a clamp, forming a ring around DNA (a reaction catalyzed by the clamp-loading complex) which diffuses in an ATP-independent manner freely and bidirectionally along dsDNA. Initially characterized for its ability to contact the catalytic subunit of DNA polymerase III (Pol III), a complex, multichain enzyme responsible for most of the replicative synthesis in bacteria; Pol III exhibits 3'-5' exonuclease proofreading activity. The beta chain is required for initiation of replication as well as for processivity of DNA replication.</text>
</comment>
<proteinExistence type="inferred from homology"/>
<dbReference type="GO" id="GO:0008408">
    <property type="term" value="F:3'-5' exonuclease activity"/>
    <property type="evidence" value="ECO:0007669"/>
    <property type="project" value="InterPro"/>
</dbReference>
<sequence>MRFSMNPDLFSEAVSFPVAMLPSRITQPILGGVLLEAVGDAVTFSIFNFEVSAKTAAAAIVHEPGRALVSGRLLANIARKLPGAEVEVRVLEGKVEISSGSARFNLPAMPVEEYPQLPQLDEITGEVRGEDFRKAVAQVFPAASNEDVTPTLNGIFFEIKDNVLSLTATDRYRIATRGIDFENQAQVADMNVIVPAKTVNEAAKQLSHAERVQIVIQTNGERQQIGFIGDNKAITTQLIAGTYPPVSRLFPTDLEHYTVINTADLRAAVERVALVVENDAAIRFNFAEGRVTLSGTGSEAAAGTDGVDAHLAGAEVTVALRPSFLRDGLNGADSDYTRIVFGPSATERPGPVLILGQRSKDDADDNSFKYLQQPNLLMS</sequence>
<dbReference type="GO" id="GO:0005737">
    <property type="term" value="C:cytoplasm"/>
    <property type="evidence" value="ECO:0007669"/>
    <property type="project" value="UniProtKB-SubCell"/>
</dbReference>
<organism evidence="13 14">
    <name type="scientific">Canibacter oris</name>
    <dbReference type="NCBI Taxonomy" id="1365628"/>
    <lineage>
        <taxon>Bacteria</taxon>
        <taxon>Bacillati</taxon>
        <taxon>Actinomycetota</taxon>
        <taxon>Actinomycetes</taxon>
        <taxon>Micrococcales</taxon>
        <taxon>Microbacteriaceae</taxon>
        <taxon>Canibacter</taxon>
    </lineage>
</organism>
<evidence type="ECO:0000256" key="8">
    <source>
        <dbReference type="ARBA" id="ARBA00023125"/>
    </source>
</evidence>
<evidence type="ECO:0000313" key="13">
    <source>
        <dbReference type="EMBL" id="MBB4072113.1"/>
    </source>
</evidence>
<keyword evidence="8" id="KW-0238">DNA-binding</keyword>
<dbReference type="GO" id="GO:0003677">
    <property type="term" value="F:DNA binding"/>
    <property type="evidence" value="ECO:0007669"/>
    <property type="project" value="UniProtKB-UniRule"/>
</dbReference>
<gene>
    <name evidence="13" type="ORF">F5897_001439</name>
</gene>
<evidence type="ECO:0000256" key="3">
    <source>
        <dbReference type="ARBA" id="ARBA00022490"/>
    </source>
</evidence>
<dbReference type="InterPro" id="IPR022637">
    <property type="entry name" value="DNA_polIII_beta_cen"/>
</dbReference>
<evidence type="ECO:0000256" key="2">
    <source>
        <dbReference type="ARBA" id="ARBA00010752"/>
    </source>
</evidence>
<keyword evidence="7 9" id="KW-0239">DNA-directed DNA polymerase</keyword>
<comment type="caution">
    <text evidence="13">The sequence shown here is derived from an EMBL/GenBank/DDBJ whole genome shotgun (WGS) entry which is preliminary data.</text>
</comment>
<dbReference type="SUPFAM" id="SSF55979">
    <property type="entry name" value="DNA clamp"/>
    <property type="match status" value="3"/>
</dbReference>
<keyword evidence="3 9" id="KW-0963">Cytoplasm</keyword>
<dbReference type="AlphaFoldDB" id="A0A840DK89"/>
<dbReference type="GO" id="GO:0003887">
    <property type="term" value="F:DNA-directed DNA polymerase activity"/>
    <property type="evidence" value="ECO:0007669"/>
    <property type="project" value="UniProtKB-UniRule"/>
</dbReference>
<reference evidence="13" key="1">
    <citation type="submission" date="2020-08" db="EMBL/GenBank/DDBJ databases">
        <title>Sequencing the genomes of 1000 actinobacteria strains.</title>
        <authorList>
            <person name="Klenk H.-P."/>
        </authorList>
    </citation>
    <scope>NUCLEOTIDE SEQUENCE [LARGE SCALE GENOMIC DNA]</scope>
    <source>
        <strain evidence="13">DSM 27064</strain>
    </source>
</reference>
<dbReference type="Pfam" id="PF00712">
    <property type="entry name" value="DNA_pol3_beta"/>
    <property type="match status" value="1"/>
</dbReference>
<accession>A0A840DK89</accession>
<protein>
    <recommendedName>
        <fullName evidence="9">Beta sliding clamp</fullName>
    </recommendedName>
</protein>
<dbReference type="CDD" id="cd00140">
    <property type="entry name" value="beta_clamp"/>
    <property type="match status" value="1"/>
</dbReference>
<dbReference type="InterPro" id="IPR022634">
    <property type="entry name" value="DNA_polIII_beta_N"/>
</dbReference>
<evidence type="ECO:0000256" key="5">
    <source>
        <dbReference type="ARBA" id="ARBA00022695"/>
    </source>
</evidence>
<keyword evidence="6 9" id="KW-0235">DNA replication</keyword>
<evidence type="ECO:0000256" key="9">
    <source>
        <dbReference type="PIRNR" id="PIRNR000804"/>
    </source>
</evidence>
<dbReference type="SMART" id="SM00480">
    <property type="entry name" value="POL3Bc"/>
    <property type="match status" value="1"/>
</dbReference>
<feature type="domain" description="DNA polymerase III beta sliding clamp C-terminal" evidence="12">
    <location>
        <begin position="248"/>
        <end position="342"/>
    </location>
</feature>
<dbReference type="PANTHER" id="PTHR30478:SF0">
    <property type="entry name" value="BETA SLIDING CLAMP"/>
    <property type="match status" value="1"/>
</dbReference>
<comment type="subcellular location">
    <subcellularLocation>
        <location evidence="1 9">Cytoplasm</location>
    </subcellularLocation>
</comment>
<evidence type="ECO:0000259" key="12">
    <source>
        <dbReference type="Pfam" id="PF02768"/>
    </source>
</evidence>
<comment type="similarity">
    <text evidence="2 9">Belongs to the beta sliding clamp family.</text>
</comment>
<feature type="domain" description="DNA polymerase III beta sliding clamp N-terminal" evidence="10">
    <location>
        <begin position="1"/>
        <end position="118"/>
    </location>
</feature>
<evidence type="ECO:0000256" key="4">
    <source>
        <dbReference type="ARBA" id="ARBA00022679"/>
    </source>
</evidence>
<dbReference type="GO" id="GO:0009360">
    <property type="term" value="C:DNA polymerase III complex"/>
    <property type="evidence" value="ECO:0007669"/>
    <property type="project" value="InterPro"/>
</dbReference>
<keyword evidence="14" id="KW-1185">Reference proteome</keyword>
<dbReference type="NCBIfam" id="TIGR00663">
    <property type="entry name" value="dnan"/>
    <property type="match status" value="1"/>
</dbReference>
<evidence type="ECO:0000313" key="14">
    <source>
        <dbReference type="Proteomes" id="UP000571183"/>
    </source>
</evidence>
<dbReference type="Gene3D" id="3.10.150.10">
    <property type="entry name" value="DNA Polymerase III, subunit A, domain 2"/>
    <property type="match status" value="3"/>
</dbReference>
<keyword evidence="4 9" id="KW-0808">Transferase</keyword>